<dbReference type="SUPFAM" id="SSF53448">
    <property type="entry name" value="Nucleotide-diphospho-sugar transferases"/>
    <property type="match status" value="1"/>
</dbReference>
<dbReference type="CDD" id="cd04179">
    <property type="entry name" value="DPM_DPG-synthase_like"/>
    <property type="match status" value="1"/>
</dbReference>
<accession>A0A1F5VGK1</accession>
<dbReference type="AlphaFoldDB" id="A0A1F5VGK1"/>
<dbReference type="Pfam" id="PF00535">
    <property type="entry name" value="Glycos_transf_2"/>
    <property type="match status" value="1"/>
</dbReference>
<evidence type="ECO:0000259" key="1">
    <source>
        <dbReference type="Pfam" id="PF00535"/>
    </source>
</evidence>
<sequence>MNQTDLSLVVACYNEEPHLAESIAEIEAIMEQTLYSYELIFIDDCSQDKTIDVIKKICAERNNCRYVFHKKNIGRGGTVREGFLMARAPFAGFLDIDLEVHARYIPSMILWLEKGYDMVAIERTEKLSSNPYKLLRLIVSGVGARVVRYFLRTNFPDSASGFKFFNMNTMKDVIANTKDDGWFWDTEIILRAEKANKKLKSIQGVFEHRLDKKSTMRLIPDTIAYIKTILRFKKNKL</sequence>
<name>A0A1F5VGK1_9BACT</name>
<dbReference type="Gene3D" id="3.90.550.10">
    <property type="entry name" value="Spore Coat Polysaccharide Biosynthesis Protein SpsA, Chain A"/>
    <property type="match status" value="1"/>
</dbReference>
<dbReference type="STRING" id="1798325.A2834_03320"/>
<dbReference type="InterPro" id="IPR029044">
    <property type="entry name" value="Nucleotide-diphossugar_trans"/>
</dbReference>
<evidence type="ECO:0000313" key="3">
    <source>
        <dbReference type="Proteomes" id="UP000179251"/>
    </source>
</evidence>
<proteinExistence type="predicted"/>
<protein>
    <recommendedName>
        <fullName evidence="1">Glycosyltransferase 2-like domain-containing protein</fullName>
    </recommendedName>
</protein>
<gene>
    <name evidence="2" type="ORF">A2834_03320</name>
</gene>
<dbReference type="InterPro" id="IPR001173">
    <property type="entry name" value="Glyco_trans_2-like"/>
</dbReference>
<dbReference type="PANTHER" id="PTHR48090">
    <property type="entry name" value="UNDECAPRENYL-PHOSPHATE 4-DEOXY-4-FORMAMIDO-L-ARABINOSE TRANSFERASE-RELATED"/>
    <property type="match status" value="1"/>
</dbReference>
<comment type="caution">
    <text evidence="2">The sequence shown here is derived from an EMBL/GenBank/DDBJ whole genome shotgun (WGS) entry which is preliminary data.</text>
</comment>
<dbReference type="Proteomes" id="UP000179251">
    <property type="component" value="Unassembled WGS sequence"/>
</dbReference>
<dbReference type="InterPro" id="IPR050256">
    <property type="entry name" value="Glycosyltransferase_2"/>
</dbReference>
<dbReference type="EMBL" id="MFHD01000017">
    <property type="protein sequence ID" value="OGF62470.1"/>
    <property type="molecule type" value="Genomic_DNA"/>
</dbReference>
<evidence type="ECO:0000313" key="2">
    <source>
        <dbReference type="EMBL" id="OGF62470.1"/>
    </source>
</evidence>
<organism evidence="2 3">
    <name type="scientific">Candidatus Giovannonibacteria bacterium RIFCSPHIGHO2_01_FULL_45_23</name>
    <dbReference type="NCBI Taxonomy" id="1798325"/>
    <lineage>
        <taxon>Bacteria</taxon>
        <taxon>Candidatus Giovannoniibacteriota</taxon>
    </lineage>
</organism>
<feature type="domain" description="Glycosyltransferase 2-like" evidence="1">
    <location>
        <begin position="7"/>
        <end position="136"/>
    </location>
</feature>
<reference evidence="2 3" key="1">
    <citation type="journal article" date="2016" name="Nat. Commun.">
        <title>Thousands of microbial genomes shed light on interconnected biogeochemical processes in an aquifer system.</title>
        <authorList>
            <person name="Anantharaman K."/>
            <person name="Brown C.T."/>
            <person name="Hug L.A."/>
            <person name="Sharon I."/>
            <person name="Castelle C.J."/>
            <person name="Probst A.J."/>
            <person name="Thomas B.C."/>
            <person name="Singh A."/>
            <person name="Wilkins M.J."/>
            <person name="Karaoz U."/>
            <person name="Brodie E.L."/>
            <person name="Williams K.H."/>
            <person name="Hubbard S.S."/>
            <person name="Banfield J.F."/>
        </authorList>
    </citation>
    <scope>NUCLEOTIDE SEQUENCE [LARGE SCALE GENOMIC DNA]</scope>
</reference>